<dbReference type="PANTHER" id="PTHR43080">
    <property type="entry name" value="CBS DOMAIN-CONTAINING PROTEIN CBSX3, MITOCHONDRIAL"/>
    <property type="match status" value="1"/>
</dbReference>
<protein>
    <recommendedName>
        <fullName evidence="3">CBS domain-containing protein</fullName>
    </recommendedName>
</protein>
<dbReference type="SMART" id="SM00116">
    <property type="entry name" value="CBS"/>
    <property type="match status" value="2"/>
</dbReference>
<accession>A0A8J3LQ11</accession>
<evidence type="ECO:0000313" key="4">
    <source>
        <dbReference type="EMBL" id="GIG74548.1"/>
    </source>
</evidence>
<evidence type="ECO:0000256" key="2">
    <source>
        <dbReference type="PROSITE-ProRule" id="PRU00703"/>
    </source>
</evidence>
<dbReference type="Proteomes" id="UP000653674">
    <property type="component" value="Unassembled WGS sequence"/>
</dbReference>
<dbReference type="PANTHER" id="PTHR43080:SF2">
    <property type="entry name" value="CBS DOMAIN-CONTAINING PROTEIN"/>
    <property type="match status" value="1"/>
</dbReference>
<evidence type="ECO:0000259" key="3">
    <source>
        <dbReference type="PROSITE" id="PS51371"/>
    </source>
</evidence>
<evidence type="ECO:0000256" key="1">
    <source>
        <dbReference type="ARBA" id="ARBA00023122"/>
    </source>
</evidence>
<name>A0A8J3LQ11_9ACTN</name>
<dbReference type="Gene3D" id="3.10.580.10">
    <property type="entry name" value="CBS-domain"/>
    <property type="match status" value="1"/>
</dbReference>
<feature type="domain" description="CBS" evidence="3">
    <location>
        <begin position="8"/>
        <end position="67"/>
    </location>
</feature>
<reference evidence="4" key="1">
    <citation type="submission" date="2021-01" db="EMBL/GenBank/DDBJ databases">
        <title>Whole genome shotgun sequence of Planosporangium flavigriseum NBRC 105377.</title>
        <authorList>
            <person name="Komaki H."/>
            <person name="Tamura T."/>
        </authorList>
    </citation>
    <scope>NUCLEOTIDE SEQUENCE</scope>
    <source>
        <strain evidence="4">NBRC 105377</strain>
    </source>
</reference>
<comment type="caution">
    <text evidence="4">The sequence shown here is derived from an EMBL/GenBank/DDBJ whole genome shotgun (WGS) entry which is preliminary data.</text>
</comment>
<dbReference type="EMBL" id="BONU01000019">
    <property type="protein sequence ID" value="GIG74548.1"/>
    <property type="molecule type" value="Genomic_DNA"/>
</dbReference>
<dbReference type="InterPro" id="IPR046342">
    <property type="entry name" value="CBS_dom_sf"/>
</dbReference>
<dbReference type="Pfam" id="PF00571">
    <property type="entry name" value="CBS"/>
    <property type="match status" value="2"/>
</dbReference>
<sequence>MTTVREVMTRDPITMDVDTVISAIARQMRDAYISDVIVTEGDRVRGIVTERDILIRAVAEDADPRATTAGDVLTRDLVTVAPDDDIKAAEGLMRVNGIKHLPVCDGDRLVGIVALGDLVVEEQPESFFAGVEVEDRNG</sequence>
<keyword evidence="1 2" id="KW-0129">CBS domain</keyword>
<dbReference type="AlphaFoldDB" id="A0A8J3LQ11"/>
<organism evidence="4 5">
    <name type="scientific">Planosporangium flavigriseum</name>
    <dbReference type="NCBI Taxonomy" id="373681"/>
    <lineage>
        <taxon>Bacteria</taxon>
        <taxon>Bacillati</taxon>
        <taxon>Actinomycetota</taxon>
        <taxon>Actinomycetes</taxon>
        <taxon>Micromonosporales</taxon>
        <taxon>Micromonosporaceae</taxon>
        <taxon>Planosporangium</taxon>
    </lineage>
</organism>
<dbReference type="PROSITE" id="PS51371">
    <property type="entry name" value="CBS"/>
    <property type="match status" value="2"/>
</dbReference>
<proteinExistence type="predicted"/>
<dbReference type="InterPro" id="IPR000644">
    <property type="entry name" value="CBS_dom"/>
</dbReference>
<keyword evidence="5" id="KW-1185">Reference proteome</keyword>
<dbReference type="RefSeq" id="WP_239075525.1">
    <property type="nucleotide sequence ID" value="NZ_BAAAQJ010000030.1"/>
</dbReference>
<dbReference type="SUPFAM" id="SSF54631">
    <property type="entry name" value="CBS-domain pair"/>
    <property type="match status" value="1"/>
</dbReference>
<dbReference type="InterPro" id="IPR051257">
    <property type="entry name" value="Diverse_CBS-Domain"/>
</dbReference>
<evidence type="ECO:0000313" key="5">
    <source>
        <dbReference type="Proteomes" id="UP000653674"/>
    </source>
</evidence>
<gene>
    <name evidence="4" type="ORF">Pfl04_29520</name>
</gene>
<feature type="domain" description="CBS" evidence="3">
    <location>
        <begin position="73"/>
        <end position="130"/>
    </location>
</feature>